<accession>D6YSP4</accession>
<keyword evidence="2" id="KW-1185">Reference proteome</keyword>
<dbReference type="EMBL" id="CP001928">
    <property type="protein sequence ID" value="ADI39089.1"/>
    <property type="molecule type" value="Genomic_DNA"/>
</dbReference>
<dbReference type="HOGENOM" id="CLU_1255545_0_0_0"/>
<dbReference type="Proteomes" id="UP000001505">
    <property type="component" value="Chromosome"/>
</dbReference>
<dbReference type="KEGG" id="wch:wcw_1748"/>
<dbReference type="eggNOG" id="ENOG5031VCJ">
    <property type="taxonomic scope" value="Bacteria"/>
</dbReference>
<dbReference type="RefSeq" id="WP_013182791.1">
    <property type="nucleotide sequence ID" value="NC_014225.1"/>
</dbReference>
<dbReference type="OrthoDB" id="21995at2"/>
<gene>
    <name evidence="1" type="ordered locus">wcw_1748</name>
</gene>
<evidence type="ECO:0000313" key="2">
    <source>
        <dbReference type="Proteomes" id="UP000001505"/>
    </source>
</evidence>
<proteinExistence type="predicted"/>
<dbReference type="AlphaFoldDB" id="D6YSP4"/>
<dbReference type="STRING" id="716544.wcw_1748"/>
<name>D6YSP4_WADCW</name>
<organism evidence="1 2">
    <name type="scientific">Waddlia chondrophila (strain ATCC VR-1470 / WSU 86-1044)</name>
    <dbReference type="NCBI Taxonomy" id="716544"/>
    <lineage>
        <taxon>Bacteria</taxon>
        <taxon>Pseudomonadati</taxon>
        <taxon>Chlamydiota</taxon>
        <taxon>Chlamydiia</taxon>
        <taxon>Parachlamydiales</taxon>
        <taxon>Waddliaceae</taxon>
        <taxon>Waddlia</taxon>
    </lineage>
</organism>
<protein>
    <submittedName>
        <fullName evidence="1">Uncharacterized protein</fullName>
    </submittedName>
</protein>
<sequence length="220" mass="25504">MSIPPPLQASKWISVQVMVSPSEMRSLLEELGEFTILMTTPAKSPEVSKERFLEIYENYCTQLQKKELPDPAEYRACFSTFWTRSCDAYVQVPVGEMTLCRAVKPVVQLQYHLLGFSPFDKKFRPMVLGKGSMPWGIQFSYPTLFQDRETQQVLKVGTEFPNTFLFQAFRKWVRRYTVPTPFVVDGETINAPVRIGREARQWINVHPQFCEYSIAVREAE</sequence>
<reference evidence="1 2" key="1">
    <citation type="journal article" date="2010" name="PLoS ONE">
        <title>The Waddlia genome: a window into chlamydial biology.</title>
        <authorList>
            <person name="Bertelli C."/>
            <person name="Collyn F."/>
            <person name="Croxatto A."/>
            <person name="Ruckert C."/>
            <person name="Polkinghorne A."/>
            <person name="Kebbi-Beghdadi C."/>
            <person name="Goesmann A."/>
            <person name="Vaughan L."/>
            <person name="Greub G."/>
        </authorList>
    </citation>
    <scope>NUCLEOTIDE SEQUENCE [LARGE SCALE GENOMIC DNA]</scope>
    <source>
        <strain evidence="2">ATCC VR-1470 / WSU 86-1044</strain>
    </source>
</reference>
<evidence type="ECO:0000313" key="1">
    <source>
        <dbReference type="EMBL" id="ADI39089.1"/>
    </source>
</evidence>